<dbReference type="Proteomes" id="UP001580928">
    <property type="component" value="Unassembled WGS sequence"/>
</dbReference>
<dbReference type="InterPro" id="IPR031712">
    <property type="entry name" value="DUF5077"/>
</dbReference>
<dbReference type="InterPro" id="IPR021862">
    <property type="entry name" value="DUF3472"/>
</dbReference>
<feature type="chain" id="PRO_5045572191" evidence="1">
    <location>
        <begin position="28"/>
        <end position="439"/>
    </location>
</feature>
<evidence type="ECO:0000313" key="3">
    <source>
        <dbReference type="EMBL" id="MFB5945240.1"/>
    </source>
</evidence>
<dbReference type="Pfam" id="PF11958">
    <property type="entry name" value="DUF3472"/>
    <property type="match status" value="1"/>
</dbReference>
<organism evidence="3 4">
    <name type="scientific">Albibacterium profundi</name>
    <dbReference type="NCBI Taxonomy" id="3134906"/>
    <lineage>
        <taxon>Bacteria</taxon>
        <taxon>Pseudomonadati</taxon>
        <taxon>Bacteroidota</taxon>
        <taxon>Sphingobacteriia</taxon>
        <taxon>Sphingobacteriales</taxon>
        <taxon>Sphingobacteriaceae</taxon>
        <taxon>Albibacterium</taxon>
    </lineage>
</organism>
<feature type="domain" description="DUF5077" evidence="2">
    <location>
        <begin position="38"/>
        <end position="159"/>
    </location>
</feature>
<comment type="caution">
    <text evidence="3">The sequence shown here is derived from an EMBL/GenBank/DDBJ whole genome shotgun (WGS) entry which is preliminary data.</text>
</comment>
<evidence type="ECO:0000259" key="2">
    <source>
        <dbReference type="Pfam" id="PF16871"/>
    </source>
</evidence>
<dbReference type="EMBL" id="JBBVGT010000002">
    <property type="protein sequence ID" value="MFB5945240.1"/>
    <property type="molecule type" value="Genomic_DNA"/>
</dbReference>
<sequence>MLNNHWKFICSITVGVLFALLSESVFAQRNLTAQSQTIPIGGNTWQTVENQSNSRVITNEGIRRWDDADATFKTFFRVGKTGSLELWLNASSPSGAAVLDVKIGGESKKIVLKGQEFVDTYVGEWNLVDTGYVEVELRGVSKEGKYFPSIASYKIAGTAIDKRTQFVKNNEGNFFYWGRRGPSVHMRYPMPEEIEAKWYYNEITVPEGDDVVGSYYMANGFNGGYFGIQVNSETERRILFSVWSPFVTDNPDEIPEDQKIKLLKKGKGVNTGEFGNEGSGGQSFLRYNWKAGNTYKFLLKGEPVGNNHTEYSAWFFAPEEGEWRLIASFSRPKTNSWLTGFHSFLENFAPQQGIFERNVLFSNQWVGDKNNNWTELTEGVFSADNTARTGYRIDYAGGEKDGSFYLRNCGFFDDYTSIGTSFTRPPTQEKPEVDLNNLP</sequence>
<keyword evidence="1" id="KW-0732">Signal</keyword>
<accession>A0ABV5CCV5</accession>
<name>A0ABV5CCV5_9SPHI</name>
<evidence type="ECO:0000313" key="4">
    <source>
        <dbReference type="Proteomes" id="UP001580928"/>
    </source>
</evidence>
<evidence type="ECO:0000256" key="1">
    <source>
        <dbReference type="SAM" id="SignalP"/>
    </source>
</evidence>
<keyword evidence="4" id="KW-1185">Reference proteome</keyword>
<protein>
    <submittedName>
        <fullName evidence="3">DUF3472 domain-containing protein</fullName>
    </submittedName>
</protein>
<feature type="signal peptide" evidence="1">
    <location>
        <begin position="1"/>
        <end position="27"/>
    </location>
</feature>
<proteinExistence type="predicted"/>
<reference evidence="3 4" key="1">
    <citation type="submission" date="2024-04" db="EMBL/GenBank/DDBJ databases">
        <title>Albibacterium profundi sp. nov., isolated from sediment of the Challenger Deep of Mariana Trench.</title>
        <authorList>
            <person name="Wang Y."/>
        </authorList>
    </citation>
    <scope>NUCLEOTIDE SEQUENCE [LARGE SCALE GENOMIC DNA]</scope>
    <source>
        <strain evidence="3 4">RHL897</strain>
    </source>
</reference>
<dbReference type="RefSeq" id="WP_375556783.1">
    <property type="nucleotide sequence ID" value="NZ_JBBVGT010000002.1"/>
</dbReference>
<dbReference type="Pfam" id="PF16871">
    <property type="entry name" value="DUF5077"/>
    <property type="match status" value="1"/>
</dbReference>
<gene>
    <name evidence="3" type="ORF">WKR92_05320</name>
</gene>